<evidence type="ECO:0000313" key="2">
    <source>
        <dbReference type="Proteomes" id="UP000828390"/>
    </source>
</evidence>
<sequence>MYKPVGEVSVSRCPPCAIWPKARTLRGGTSRLTPHPPVYTLLITQADGVVSRHHTHLEIVLSWDLQSNTRQGEVV</sequence>
<name>A0A9D4D509_DREPO</name>
<gene>
    <name evidence="1" type="ORF">DPMN_045500</name>
</gene>
<organism evidence="1 2">
    <name type="scientific">Dreissena polymorpha</name>
    <name type="common">Zebra mussel</name>
    <name type="synonym">Mytilus polymorpha</name>
    <dbReference type="NCBI Taxonomy" id="45954"/>
    <lineage>
        <taxon>Eukaryota</taxon>
        <taxon>Metazoa</taxon>
        <taxon>Spiralia</taxon>
        <taxon>Lophotrochozoa</taxon>
        <taxon>Mollusca</taxon>
        <taxon>Bivalvia</taxon>
        <taxon>Autobranchia</taxon>
        <taxon>Heteroconchia</taxon>
        <taxon>Euheterodonta</taxon>
        <taxon>Imparidentia</taxon>
        <taxon>Neoheterodontei</taxon>
        <taxon>Myida</taxon>
        <taxon>Dreissenoidea</taxon>
        <taxon>Dreissenidae</taxon>
        <taxon>Dreissena</taxon>
    </lineage>
</organism>
<protein>
    <submittedName>
        <fullName evidence="1">Uncharacterized protein</fullName>
    </submittedName>
</protein>
<reference evidence="1" key="2">
    <citation type="submission" date="2020-11" db="EMBL/GenBank/DDBJ databases">
        <authorList>
            <person name="McCartney M.A."/>
            <person name="Auch B."/>
            <person name="Kono T."/>
            <person name="Mallez S."/>
            <person name="Becker A."/>
            <person name="Gohl D.M."/>
            <person name="Silverstein K.A.T."/>
            <person name="Koren S."/>
            <person name="Bechman K.B."/>
            <person name="Herman A."/>
            <person name="Abrahante J.E."/>
            <person name="Garbe J."/>
        </authorList>
    </citation>
    <scope>NUCLEOTIDE SEQUENCE</scope>
    <source>
        <strain evidence="1">Duluth1</strain>
        <tissue evidence="1">Whole animal</tissue>
    </source>
</reference>
<dbReference type="AlphaFoldDB" id="A0A9D4D509"/>
<dbReference type="EMBL" id="JAIWYP010000011">
    <property type="protein sequence ID" value="KAH3738857.1"/>
    <property type="molecule type" value="Genomic_DNA"/>
</dbReference>
<accession>A0A9D4D509</accession>
<evidence type="ECO:0000313" key="1">
    <source>
        <dbReference type="EMBL" id="KAH3738857.1"/>
    </source>
</evidence>
<proteinExistence type="predicted"/>
<keyword evidence="2" id="KW-1185">Reference proteome</keyword>
<reference evidence="1" key="1">
    <citation type="journal article" date="2019" name="bioRxiv">
        <title>The Genome of the Zebra Mussel, Dreissena polymorpha: A Resource for Invasive Species Research.</title>
        <authorList>
            <person name="McCartney M.A."/>
            <person name="Auch B."/>
            <person name="Kono T."/>
            <person name="Mallez S."/>
            <person name="Zhang Y."/>
            <person name="Obille A."/>
            <person name="Becker A."/>
            <person name="Abrahante J.E."/>
            <person name="Garbe J."/>
            <person name="Badalamenti J.P."/>
            <person name="Herman A."/>
            <person name="Mangelson H."/>
            <person name="Liachko I."/>
            <person name="Sullivan S."/>
            <person name="Sone E.D."/>
            <person name="Koren S."/>
            <person name="Silverstein K.A.T."/>
            <person name="Beckman K.B."/>
            <person name="Gohl D.M."/>
        </authorList>
    </citation>
    <scope>NUCLEOTIDE SEQUENCE</scope>
    <source>
        <strain evidence="1">Duluth1</strain>
        <tissue evidence="1">Whole animal</tissue>
    </source>
</reference>
<comment type="caution">
    <text evidence="1">The sequence shown here is derived from an EMBL/GenBank/DDBJ whole genome shotgun (WGS) entry which is preliminary data.</text>
</comment>
<dbReference type="Proteomes" id="UP000828390">
    <property type="component" value="Unassembled WGS sequence"/>
</dbReference>